<evidence type="ECO:0000313" key="3">
    <source>
        <dbReference type="Proteomes" id="UP000053477"/>
    </source>
</evidence>
<keyword evidence="3" id="KW-1185">Reference proteome</keyword>
<name>A0A0H2R8E1_9AGAM</name>
<dbReference type="STRING" id="27342.A0A0H2R8E1"/>
<dbReference type="Gene3D" id="3.60.10.10">
    <property type="entry name" value="Endonuclease/exonuclease/phosphatase"/>
    <property type="match status" value="1"/>
</dbReference>
<reference evidence="2 3" key="1">
    <citation type="submission" date="2015-04" db="EMBL/GenBank/DDBJ databases">
        <title>Complete genome sequence of Schizopora paradoxa KUC8140, a cosmopolitan wood degrader in East Asia.</title>
        <authorList>
            <consortium name="DOE Joint Genome Institute"/>
            <person name="Min B."/>
            <person name="Park H."/>
            <person name="Jang Y."/>
            <person name="Kim J.-J."/>
            <person name="Kim K.H."/>
            <person name="Pangilinan J."/>
            <person name="Lipzen A."/>
            <person name="Riley R."/>
            <person name="Grigoriev I.V."/>
            <person name="Spatafora J.W."/>
            <person name="Choi I.-G."/>
        </authorList>
    </citation>
    <scope>NUCLEOTIDE SEQUENCE [LARGE SCALE GENOMIC DNA]</scope>
    <source>
        <strain evidence="2 3">KUC8140</strain>
    </source>
</reference>
<dbReference type="EMBL" id="KQ086129">
    <property type="protein sequence ID" value="KLO07622.1"/>
    <property type="molecule type" value="Genomic_DNA"/>
</dbReference>
<evidence type="ECO:0000256" key="1">
    <source>
        <dbReference type="SAM" id="SignalP"/>
    </source>
</evidence>
<dbReference type="SUPFAM" id="SSF56219">
    <property type="entry name" value="DNase I-like"/>
    <property type="match status" value="1"/>
</dbReference>
<feature type="signal peptide" evidence="1">
    <location>
        <begin position="1"/>
        <end position="17"/>
    </location>
</feature>
<dbReference type="PANTHER" id="PTHR42834">
    <property type="entry name" value="ENDONUCLEASE/EXONUCLEASE/PHOSPHATASE FAMILY PROTEIN (AFU_ORTHOLOGUE AFUA_3G09210)"/>
    <property type="match status" value="1"/>
</dbReference>
<dbReference type="PANTHER" id="PTHR42834:SF1">
    <property type="entry name" value="ENDONUCLEASE_EXONUCLEASE_PHOSPHATASE FAMILY PROTEIN (AFU_ORTHOLOGUE AFUA_3G09210)"/>
    <property type="match status" value="1"/>
</dbReference>
<dbReference type="AlphaFoldDB" id="A0A0H2R8E1"/>
<dbReference type="CDD" id="cd04486">
    <property type="entry name" value="YhcR_OBF_like"/>
    <property type="match status" value="1"/>
</dbReference>
<dbReference type="InParanoid" id="A0A0H2R8E1"/>
<dbReference type="OrthoDB" id="47488at2759"/>
<protein>
    <submittedName>
        <fullName evidence="2">DNase I-like protein</fullName>
    </submittedName>
</protein>
<sequence>MLSPVLALAASFALASAVTITDIQGPAFRSPFEGKTVTDVVGIVTAKSTSGFWIQGDAVSDDRVSNGLNVFTTSTTILDKVAIGDSVTVSGKINEFRTTGSGDLFGTEIEPSSSSDVVVGKKGNTVTPLVLGVDRSPPTQSLSALDVGPDGFLSVPNNQSLVESVNATLQPTEFGLDFWESLEGQLVTVKSPTVTDFENDFGEFWVYGDWPVTGQNSRGGLTMIFGPNGVPDANPEVVIIGQPLDGTKSPQVAVGQKFEDITGVVFQQFGFFYVMPLTAPKLASSPSFVAPVTNITASSGACQVTIGDYNIDNMAPNSTTLPQVAGHIGTNLKGPDIMFVQEIQDSSGPTDNGVVDANLTMQTMASAIMTASGVEYTFIDIPPVNDQDGGEPGGNIRQVYFYRPDIVKLAGTSPVGTALESTSVITESDGSLGLSLNPGRIDPTNSAWDDSRKPLVAVWEPVAEGGERFFTINLHLIAKTGGTSFEGDSRPPVNEGIQQRTAQVTEVANFVKTILAKNENANIIVGGDCNEFTMTRSVFAPFDDILTEVDVLANIPDVERYTYVFDQQNEQLDHLFVSSAIAGRTVQVQHVHVNQFAETIDDRGSDHDPSIAKLEIC</sequence>
<proteinExistence type="predicted"/>
<dbReference type="InterPro" id="IPR036691">
    <property type="entry name" value="Endo/exonu/phosph_ase_sf"/>
</dbReference>
<gene>
    <name evidence="2" type="ORF">SCHPADRAFT_836391</name>
</gene>
<organism evidence="2 3">
    <name type="scientific">Schizopora paradoxa</name>
    <dbReference type="NCBI Taxonomy" id="27342"/>
    <lineage>
        <taxon>Eukaryota</taxon>
        <taxon>Fungi</taxon>
        <taxon>Dikarya</taxon>
        <taxon>Basidiomycota</taxon>
        <taxon>Agaricomycotina</taxon>
        <taxon>Agaricomycetes</taxon>
        <taxon>Hymenochaetales</taxon>
        <taxon>Schizoporaceae</taxon>
        <taxon>Schizopora</taxon>
    </lineage>
</organism>
<dbReference type="Proteomes" id="UP000053477">
    <property type="component" value="Unassembled WGS sequence"/>
</dbReference>
<keyword evidence="1" id="KW-0732">Signal</keyword>
<feature type="chain" id="PRO_5005201750" evidence="1">
    <location>
        <begin position="18"/>
        <end position="617"/>
    </location>
</feature>
<accession>A0A0H2R8E1</accession>
<evidence type="ECO:0000313" key="2">
    <source>
        <dbReference type="EMBL" id="KLO07622.1"/>
    </source>
</evidence>